<protein>
    <submittedName>
        <fullName evidence="1">Uncharacterized protein</fullName>
    </submittedName>
</protein>
<evidence type="ECO:0000313" key="1">
    <source>
        <dbReference type="EMBL" id="KAJ7039426.1"/>
    </source>
</evidence>
<evidence type="ECO:0000313" key="2">
    <source>
        <dbReference type="Proteomes" id="UP001218188"/>
    </source>
</evidence>
<accession>A0AAD6X931</accession>
<dbReference type="EMBL" id="JARJCM010000027">
    <property type="protein sequence ID" value="KAJ7039426.1"/>
    <property type="molecule type" value="Genomic_DNA"/>
</dbReference>
<sequence>MSGQRARDWQAEARGLRTDGSSWELHKTHVVRVVRDLYIARRTHDCRNMEQRRASAAIALQRLYRRRAREATGIRQWEQATKECQAYLAVINTVY</sequence>
<gene>
    <name evidence="1" type="ORF">C8F04DRAFT_1255130</name>
</gene>
<organism evidence="1 2">
    <name type="scientific">Mycena alexandri</name>
    <dbReference type="NCBI Taxonomy" id="1745969"/>
    <lineage>
        <taxon>Eukaryota</taxon>
        <taxon>Fungi</taxon>
        <taxon>Dikarya</taxon>
        <taxon>Basidiomycota</taxon>
        <taxon>Agaricomycotina</taxon>
        <taxon>Agaricomycetes</taxon>
        <taxon>Agaricomycetidae</taxon>
        <taxon>Agaricales</taxon>
        <taxon>Marasmiineae</taxon>
        <taxon>Mycenaceae</taxon>
        <taxon>Mycena</taxon>
    </lineage>
</organism>
<dbReference type="Proteomes" id="UP001218188">
    <property type="component" value="Unassembled WGS sequence"/>
</dbReference>
<name>A0AAD6X931_9AGAR</name>
<reference evidence="1" key="1">
    <citation type="submission" date="2023-03" db="EMBL/GenBank/DDBJ databases">
        <title>Massive genome expansion in bonnet fungi (Mycena s.s.) driven by repeated elements and novel gene families across ecological guilds.</title>
        <authorList>
            <consortium name="Lawrence Berkeley National Laboratory"/>
            <person name="Harder C.B."/>
            <person name="Miyauchi S."/>
            <person name="Viragh M."/>
            <person name="Kuo A."/>
            <person name="Thoen E."/>
            <person name="Andreopoulos B."/>
            <person name="Lu D."/>
            <person name="Skrede I."/>
            <person name="Drula E."/>
            <person name="Henrissat B."/>
            <person name="Morin E."/>
            <person name="Kohler A."/>
            <person name="Barry K."/>
            <person name="LaButti K."/>
            <person name="Morin E."/>
            <person name="Salamov A."/>
            <person name="Lipzen A."/>
            <person name="Mereny Z."/>
            <person name="Hegedus B."/>
            <person name="Baldrian P."/>
            <person name="Stursova M."/>
            <person name="Weitz H."/>
            <person name="Taylor A."/>
            <person name="Grigoriev I.V."/>
            <person name="Nagy L.G."/>
            <person name="Martin F."/>
            <person name="Kauserud H."/>
        </authorList>
    </citation>
    <scope>NUCLEOTIDE SEQUENCE</scope>
    <source>
        <strain evidence="1">CBHHK200</strain>
    </source>
</reference>
<proteinExistence type="predicted"/>
<comment type="caution">
    <text evidence="1">The sequence shown here is derived from an EMBL/GenBank/DDBJ whole genome shotgun (WGS) entry which is preliminary data.</text>
</comment>
<dbReference type="AlphaFoldDB" id="A0AAD6X931"/>
<keyword evidence="2" id="KW-1185">Reference proteome</keyword>